<evidence type="ECO:0000256" key="3">
    <source>
        <dbReference type="ARBA" id="ARBA00022833"/>
    </source>
</evidence>
<evidence type="ECO:0000256" key="1">
    <source>
        <dbReference type="ARBA" id="ARBA00022723"/>
    </source>
</evidence>
<keyword evidence="10" id="KW-1185">Reference proteome</keyword>
<dbReference type="SUPFAM" id="SSF57845">
    <property type="entry name" value="B-box zinc-binding domain"/>
    <property type="match status" value="1"/>
</dbReference>
<feature type="domain" description="B30.2/SPRY" evidence="8">
    <location>
        <begin position="316"/>
        <end position="503"/>
    </location>
</feature>
<dbReference type="GeneTree" id="ENSGT01030000234669"/>
<dbReference type="Pfam" id="PF00643">
    <property type="entry name" value="zf-B_box"/>
    <property type="match status" value="1"/>
</dbReference>
<reference evidence="10" key="1">
    <citation type="submission" date="2011-08" db="EMBL/GenBank/DDBJ databases">
        <title>The draft genome of Latimeria chalumnae.</title>
        <authorList>
            <person name="Di Palma F."/>
            <person name="Alfoldi J."/>
            <person name="Johnson J."/>
            <person name="Berlin A."/>
            <person name="Gnerre S."/>
            <person name="Jaffe D."/>
            <person name="MacCallum I."/>
            <person name="Young S."/>
            <person name="Walker B.J."/>
            <person name="Lander E."/>
            <person name="Lindblad-Toh K."/>
        </authorList>
    </citation>
    <scope>NUCLEOTIDE SEQUENCE [LARGE SCALE GENOMIC DNA]</scope>
    <source>
        <strain evidence="10">Wild caught</strain>
    </source>
</reference>
<dbReference type="InterPro" id="IPR003877">
    <property type="entry name" value="SPRY_dom"/>
</dbReference>
<dbReference type="Gene3D" id="3.30.40.10">
    <property type="entry name" value="Zinc/RING finger domain, C3HC4 (zinc finger)"/>
    <property type="match status" value="1"/>
</dbReference>
<dbReference type="GO" id="GO:0008270">
    <property type="term" value="F:zinc ion binding"/>
    <property type="evidence" value="ECO:0007669"/>
    <property type="project" value="UniProtKB-KW"/>
</dbReference>
<keyword evidence="5" id="KW-0175">Coiled coil</keyword>
<dbReference type="Pfam" id="PF00622">
    <property type="entry name" value="SPRY"/>
    <property type="match status" value="1"/>
</dbReference>
<evidence type="ECO:0000256" key="5">
    <source>
        <dbReference type="SAM" id="Coils"/>
    </source>
</evidence>
<dbReference type="PROSITE" id="PS50089">
    <property type="entry name" value="ZF_RING_2"/>
    <property type="match status" value="1"/>
</dbReference>
<dbReference type="InterPro" id="IPR050143">
    <property type="entry name" value="TRIM/RBCC"/>
</dbReference>
<dbReference type="InterPro" id="IPR003879">
    <property type="entry name" value="Butyrophylin_SPRY"/>
</dbReference>
<dbReference type="PROSITE" id="PS00518">
    <property type="entry name" value="ZF_RING_1"/>
    <property type="match status" value="1"/>
</dbReference>
<evidence type="ECO:0000313" key="9">
    <source>
        <dbReference type="Ensembl" id="ENSLACP00000015038.1"/>
    </source>
</evidence>
<dbReference type="InterPro" id="IPR013083">
    <property type="entry name" value="Znf_RING/FYVE/PHD"/>
</dbReference>
<dbReference type="HOGENOM" id="CLU_013137_0_3_1"/>
<evidence type="ECO:0000259" key="8">
    <source>
        <dbReference type="PROSITE" id="PS50188"/>
    </source>
</evidence>
<dbReference type="Pfam" id="PF15227">
    <property type="entry name" value="zf-C3HC4_4"/>
    <property type="match status" value="1"/>
</dbReference>
<dbReference type="AlphaFoldDB" id="H3AZG7"/>
<dbReference type="eggNOG" id="KOG2177">
    <property type="taxonomic scope" value="Eukaryota"/>
</dbReference>
<dbReference type="SMART" id="SM00336">
    <property type="entry name" value="BBOX"/>
    <property type="match status" value="1"/>
</dbReference>
<accession>H3AZG7</accession>
<dbReference type="InterPro" id="IPR006574">
    <property type="entry name" value="PRY"/>
</dbReference>
<feature type="coiled-coil region" evidence="5">
    <location>
        <begin position="186"/>
        <end position="280"/>
    </location>
</feature>
<evidence type="ECO:0000256" key="2">
    <source>
        <dbReference type="ARBA" id="ARBA00022771"/>
    </source>
</evidence>
<keyword evidence="3" id="KW-0862">Zinc</keyword>
<dbReference type="Pfam" id="PF13765">
    <property type="entry name" value="PRY"/>
    <property type="match status" value="1"/>
</dbReference>
<reference evidence="9" key="3">
    <citation type="submission" date="2025-09" db="UniProtKB">
        <authorList>
            <consortium name="Ensembl"/>
        </authorList>
    </citation>
    <scope>IDENTIFICATION</scope>
</reference>
<proteinExistence type="predicted"/>
<dbReference type="PROSITE" id="PS50188">
    <property type="entry name" value="B302_SPRY"/>
    <property type="match status" value="1"/>
</dbReference>
<dbReference type="Gene3D" id="3.30.160.60">
    <property type="entry name" value="Classic Zinc Finger"/>
    <property type="match status" value="1"/>
</dbReference>
<dbReference type="GO" id="GO:0016567">
    <property type="term" value="P:protein ubiquitination"/>
    <property type="evidence" value="ECO:0007669"/>
    <property type="project" value="InterPro"/>
</dbReference>
<dbReference type="Gene3D" id="2.60.120.920">
    <property type="match status" value="1"/>
</dbReference>
<sequence length="503" mass="59117">LLTAGFKYWKGKAESTLTMAALVERAGSELYCSICLDFYKDPVILDCSHSFCRACISQVWEKRERDLSCPQCRQVFPERSLRPNLALANIVESFKEIGLRAEASQQSRKRQKSEEKEEFYCEEHEEKLKLFCEEDQKMVCLICGLSQSHKSHNLLPNKEAFQIYKEKLEELVWDLQSQLKEAYKCGEEGEKEREKLQKKASYLEKQIKDDFSELHEFLHKEEEKLKEKLERQEMEILQQLEENRVKTAQEISRLEQLISKMQKRLNYQRAEELLKDIKAALTGCMLRPEAKPRTEAKFEKPKGINADLSEGEFIGPLQYKVWKKMRDVMDRPVLDSFTIAPKTASPELTVSEDGTSVQWSKKQQDVPNNPERFIWHCAALGSKGFTSGRHYWEVEVGDQSCWSLGVVRRSVERKTRISTSPVNGFYCLKKVLEYWAFYFQWTHLPLTVRARKIGVYLDYEGGQVSFYNTENMSHIYTYTDTFTEKMYPFFNTWWNDDRKKPEP</sequence>
<protein>
    <recommendedName>
        <fullName evidence="11">Tripartite motif containing 69</fullName>
    </recommendedName>
</protein>
<dbReference type="PANTHER" id="PTHR24103">
    <property type="entry name" value="E3 UBIQUITIN-PROTEIN LIGASE TRIM"/>
    <property type="match status" value="1"/>
</dbReference>
<feature type="domain" description="B box-type" evidence="7">
    <location>
        <begin position="116"/>
        <end position="157"/>
    </location>
</feature>
<dbReference type="SUPFAM" id="SSF57850">
    <property type="entry name" value="RING/U-box"/>
    <property type="match status" value="1"/>
</dbReference>
<keyword evidence="2 4" id="KW-0863">Zinc-finger</keyword>
<dbReference type="InterPro" id="IPR013320">
    <property type="entry name" value="ConA-like_dom_sf"/>
</dbReference>
<evidence type="ECO:0000259" key="7">
    <source>
        <dbReference type="PROSITE" id="PS50119"/>
    </source>
</evidence>
<dbReference type="SMART" id="SM00449">
    <property type="entry name" value="SPRY"/>
    <property type="match status" value="1"/>
</dbReference>
<dbReference type="CDD" id="cd13733">
    <property type="entry name" value="SPRY_PRY_C-I_1"/>
    <property type="match status" value="1"/>
</dbReference>
<evidence type="ECO:0008006" key="11">
    <source>
        <dbReference type="Google" id="ProtNLM"/>
    </source>
</evidence>
<evidence type="ECO:0000259" key="6">
    <source>
        <dbReference type="PROSITE" id="PS50089"/>
    </source>
</evidence>
<dbReference type="OMA" id="PNRIVGN"/>
<name>H3AZG7_LATCH</name>
<organism evidence="9 10">
    <name type="scientific">Latimeria chalumnae</name>
    <name type="common">Coelacanth</name>
    <dbReference type="NCBI Taxonomy" id="7897"/>
    <lineage>
        <taxon>Eukaryota</taxon>
        <taxon>Metazoa</taxon>
        <taxon>Chordata</taxon>
        <taxon>Craniata</taxon>
        <taxon>Vertebrata</taxon>
        <taxon>Euteleostomi</taxon>
        <taxon>Coelacanthiformes</taxon>
        <taxon>Coelacanthidae</taxon>
        <taxon>Latimeria</taxon>
    </lineage>
</organism>
<feature type="domain" description="RING-type" evidence="6">
    <location>
        <begin position="32"/>
        <end position="73"/>
    </location>
</feature>
<dbReference type="GO" id="GO:0004842">
    <property type="term" value="F:ubiquitin-protein transferase activity"/>
    <property type="evidence" value="ECO:0007669"/>
    <property type="project" value="InterPro"/>
</dbReference>
<dbReference type="InterPro" id="IPR000315">
    <property type="entry name" value="Znf_B-box"/>
</dbReference>
<evidence type="ECO:0000313" key="10">
    <source>
        <dbReference type="Proteomes" id="UP000008672"/>
    </source>
</evidence>
<dbReference type="Ensembl" id="ENSLACT00000015143.1">
    <property type="protein sequence ID" value="ENSLACP00000015038.1"/>
    <property type="gene ID" value="ENSLACG00000013231.1"/>
</dbReference>
<dbReference type="FunFam" id="2.60.120.920:FF:000004">
    <property type="entry name" value="Butyrophilin subfamily 1 member A1"/>
    <property type="match status" value="1"/>
</dbReference>
<dbReference type="InParanoid" id="H3AZG7"/>
<reference evidence="9" key="2">
    <citation type="submission" date="2025-08" db="UniProtKB">
        <authorList>
            <consortium name="Ensembl"/>
        </authorList>
    </citation>
    <scope>IDENTIFICATION</scope>
</reference>
<dbReference type="InterPro" id="IPR003613">
    <property type="entry name" value="Ubox_domain"/>
</dbReference>
<keyword evidence="1" id="KW-0479">Metal-binding</keyword>
<dbReference type="SMART" id="SM00589">
    <property type="entry name" value="PRY"/>
    <property type="match status" value="1"/>
</dbReference>
<dbReference type="Proteomes" id="UP000008672">
    <property type="component" value="Unassembled WGS sequence"/>
</dbReference>
<dbReference type="InterPro" id="IPR001841">
    <property type="entry name" value="Znf_RING"/>
</dbReference>
<dbReference type="PRINTS" id="PR01407">
    <property type="entry name" value="BUTYPHLNCDUF"/>
</dbReference>
<dbReference type="SMART" id="SM00504">
    <property type="entry name" value="Ubox"/>
    <property type="match status" value="1"/>
</dbReference>
<evidence type="ECO:0000256" key="4">
    <source>
        <dbReference type="PROSITE-ProRule" id="PRU00024"/>
    </source>
</evidence>
<dbReference type="EMBL" id="AFYH01090875">
    <property type="status" value="NOT_ANNOTATED_CDS"/>
    <property type="molecule type" value="Genomic_DNA"/>
</dbReference>
<dbReference type="InterPro" id="IPR017907">
    <property type="entry name" value="Znf_RING_CS"/>
</dbReference>
<dbReference type="CDD" id="cd16594">
    <property type="entry name" value="RING-HC_TRIM7-like_C-IV"/>
    <property type="match status" value="1"/>
</dbReference>
<dbReference type="InterPro" id="IPR043136">
    <property type="entry name" value="B30.2/SPRY_sf"/>
</dbReference>
<dbReference type="SMART" id="SM00184">
    <property type="entry name" value="RING"/>
    <property type="match status" value="1"/>
</dbReference>
<dbReference type="SUPFAM" id="SSF49899">
    <property type="entry name" value="Concanavalin A-like lectins/glucanases"/>
    <property type="match status" value="1"/>
</dbReference>
<dbReference type="InterPro" id="IPR001870">
    <property type="entry name" value="B30.2/SPRY"/>
</dbReference>
<dbReference type="PROSITE" id="PS50119">
    <property type="entry name" value="ZF_BBOX"/>
    <property type="match status" value="1"/>
</dbReference>